<dbReference type="InterPro" id="IPR025684">
    <property type="entry name" value="SprA_N_dom"/>
</dbReference>
<feature type="compositionally biased region" description="Acidic residues" evidence="1">
    <location>
        <begin position="982"/>
        <end position="991"/>
    </location>
</feature>
<keyword evidence="4" id="KW-1185">Reference proteome</keyword>
<dbReference type="EMBL" id="FRAW01000012">
    <property type="protein sequence ID" value="SHK62920.1"/>
    <property type="molecule type" value="Genomic_DNA"/>
</dbReference>
<gene>
    <name evidence="3" type="ORF">SAMN05720469_1128</name>
</gene>
<sequence length="2260" mass="254534">MEKFLTVLAFLVALSFAEESADSAVSSAASGSAKSAVQYMPLPPNATPLSDLVPKSGIAQKSQLMKPPRNEQYEHDIDFENREMEVTKKYVNPLSRDTMEMWSSIYPEIAAYVSDMYDVGFNRLWLNSFAGQSSGGYSKPESGTLYDIDIPINMPSWMKDFGFDKPKLMLQGTMDIRLSGRGEKDDAPGSTKDNLFPSPTLHYDPSFMVKGKIGPYITVEVNNVESGLGAKNQIRVVYEESYKGEFEDYILQRIEAGTTSLALPGTELTGYSENHKGLFGIKAEWKLGDWWLTTIASQDGGSQEKYTINASSSTTEFQIQDKQFIAYRYYFINQEARSNYISAGLAGRSTAPYAATNLKLYRRAPTNTTTNVVENITAVYITPTGARIEKTIDRLVPMSINDYSYDSKTGIVKVLGANKNTLIAASWSDDGTGRSGTTVNDGSRVALIQWDATLSELTDIDKLMLRNVYSVGISDESASSFVLRLKNKAGVSSSYLKTLGLVDSTTNVILTGDATIFKKDASGSYTGEMWLPCRPLSWYSGANSSARARENCLEPLRNIDSSATMAKLYTLPVSNLGTKYTNRFYFESVGKKRNSVISVRDPSSSYSVSSGTCMDISEGSEKLKAGSTILTRGVDYDVNYELGQIELLSETALDPNKEISVEFECEPLFEIDNKVLLGARAELPLTRYGFGEGSLFGITALYKSQSTTASTPTLGSEPYSSFLWGMNLRLQDTTKWMTDLVNMIPGINTSATSNWKFETEFASSYHDANTSSGKTALLEDFESSESGLVYPLSRLSWYFASPPGGVDTDPGTYIENQDYKHKGEFIWHSNNTVLYKHIYPTVGNSDVDNQRLTVLKFTLRPNDNLAGNSWGGVMRPNSSYYQDLSDMKYIEVVARGNVGSLYLDLGLISEDLSINGDAPNGQYDGENDLGTTTALHDKGLDGLSGSEEVRIEWDCRMNGCVSTLKTSANSDATNTDIARDNFDDDLDDESDPPVAINGTEGNNGERAYDTEDINRNGSLDTDISFVRYRIDLSSNDDTQYEVLKNGWRRWKIPVDQFDTLVTSSGESYSVILSQAQFSRLWLGKLNNGVAEAKVQIVKLGVMGNSWESSDVSSKYVTSSTGNSQTAIVDGSEVDISSDASSSADSSQLSVSTINNRENSGTYYKSPNTKTERDSESNAALKETALVLTYKNLSPGQSVGATRAFESNEKDLTKYKTLKMEIHYETDATRTPVRFALQFGEGSLDGSTDYYEWSFRPVKITCSSAERTADCHERNWLANAFSEKLSAFSNLKKGRKPPYLNAVVDSIGGEREEVLKLVGNPSTTSVDWIRFVIIADEDASPADLSGEFWIDDLRLSDMDSDWGYAFRTSGQANFSDFLSVSASARYQDGNFATLSTSGTSPKPALSEAASQLDVAADASLNLNKFLPDDEGFHMPMNFGYSSTTERPYLKPTDDLELSRDNLGDFIQDAWDGKLTVENADEEEKLRENAESRGYESFSRTRRFSFSYSKDYKMQSSPVKEILSQIFLERPAWSYSYTETESRSTTSADSTYSYHTIIEYSLGTFNRFNYKPFSFLKDSKWAKSFSDASFEPWPQTIDLTLFDLSYVRYVNQERDPDFSEPQVDKNVTYTVDLSHKANIRWNIFPFLSTNYSLNISRDMYGGGDQEDFAKENFWSPDHGGLFASDDIFDFDHTDRKIYISPDSIVVIPYDTVAVVNANGDTALIDMDNPNTYKILYDSTVYYKVDSVGSREYGRSYGILKNERSRSQQFKTTFNPLIIPFLPMSFAFSSSFKQQKTIPDEYDLYDPTMVEKNYWTISQTNRFEFSPSFKLIEFLKLFGEKNAAAGFFEKLRWRDLKAGWTVDLSTVGENFTLAQLYEEQGVTPFQYYLYGLGIGNGYRNRGIWNIVSGDMGLDHRDDYTRFAQYRNGHVDTLVYQGNFTHSVSRTLNLSTGFTLPFWSIGVVTDMQWKQDFSQSREYPMYTDSTIVWPKWGVGVTVPNFSQRIGFLNGFRSVSTTHRVDYTHTRSVKPFQSAEDSWTTTWNFNPLIRVSILTQQNIRIEDNTFLKLEFTDRRPKSEVISQTNWPNPVEDISDTSKYYYTPWIPTALYKDFGYNVGNDLTISYPLKTKRGFQFWKWYFKLKNDIDLRLTAGYEYTKTVRESYEPSADYDPWEKESGTDGVYKKWSIEGKDYTVYFPKLTKTERRVPSRIHEWYVRPSAGYQFNKMASMSAYVEYRQIHEKLDDETAHTEQILSFEIALLLRFN</sequence>
<feature type="compositionally biased region" description="Low complexity" evidence="1">
    <location>
        <begin position="1137"/>
        <end position="1151"/>
    </location>
</feature>
<feature type="compositionally biased region" description="Polar residues" evidence="1">
    <location>
        <begin position="1152"/>
        <end position="1168"/>
    </location>
</feature>
<feature type="region of interest" description="Disordered" evidence="1">
    <location>
        <begin position="1137"/>
        <end position="1177"/>
    </location>
</feature>
<organism evidence="3 4">
    <name type="scientific">Fibrobacter intestinalis</name>
    <dbReference type="NCBI Taxonomy" id="28122"/>
    <lineage>
        <taxon>Bacteria</taxon>
        <taxon>Pseudomonadati</taxon>
        <taxon>Fibrobacterota</taxon>
        <taxon>Fibrobacteria</taxon>
        <taxon>Fibrobacterales</taxon>
        <taxon>Fibrobacteraceae</taxon>
        <taxon>Fibrobacter</taxon>
    </lineage>
</organism>
<proteinExistence type="predicted"/>
<accession>A0A1M6U194</accession>
<protein>
    <submittedName>
        <fullName evidence="3">Cell surface protein SprA</fullName>
    </submittedName>
</protein>
<dbReference type="Proteomes" id="UP000184275">
    <property type="component" value="Unassembled WGS sequence"/>
</dbReference>
<dbReference type="InterPro" id="IPR026377">
    <property type="entry name" value="Cell_surface_SprA"/>
</dbReference>
<name>A0A1M6U194_9BACT</name>
<feature type="domain" description="Gliding motility protein SprA N-terminal" evidence="2">
    <location>
        <begin position="1045"/>
        <end position="1457"/>
    </location>
</feature>
<evidence type="ECO:0000259" key="2">
    <source>
        <dbReference type="Pfam" id="PF14349"/>
    </source>
</evidence>
<dbReference type="NCBIfam" id="TIGR04189">
    <property type="entry name" value="surface_SprA"/>
    <property type="match status" value="1"/>
</dbReference>
<evidence type="ECO:0000313" key="3">
    <source>
        <dbReference type="EMBL" id="SHK62920.1"/>
    </source>
</evidence>
<evidence type="ECO:0000313" key="4">
    <source>
        <dbReference type="Proteomes" id="UP000184275"/>
    </source>
</evidence>
<feature type="region of interest" description="Disordered" evidence="1">
    <location>
        <begin position="973"/>
        <end position="1013"/>
    </location>
</feature>
<reference evidence="4" key="1">
    <citation type="submission" date="2016-11" db="EMBL/GenBank/DDBJ databases">
        <authorList>
            <person name="Varghese N."/>
            <person name="Submissions S."/>
        </authorList>
    </citation>
    <scope>NUCLEOTIDE SEQUENCE [LARGE SCALE GENOMIC DNA]</scope>
    <source>
        <strain evidence="4">UWOS</strain>
    </source>
</reference>
<dbReference type="Pfam" id="PF14349">
    <property type="entry name" value="SprA_N"/>
    <property type="match status" value="1"/>
</dbReference>
<evidence type="ECO:0000256" key="1">
    <source>
        <dbReference type="SAM" id="MobiDB-lite"/>
    </source>
</evidence>